<dbReference type="EMBL" id="CP110257">
    <property type="protein sequence ID" value="UZD54865.1"/>
    <property type="molecule type" value="Genomic_DNA"/>
</dbReference>
<sequence length="221" mass="24330">MIDMLADGGYLAERWCLVFLGVGITGAVIAVVASLVMRQPPRSLVRRTAVVGLAIWLPSYLFLCMAALGYLVLWSDVQMWVGFSLFVLGSVVWAGYAIKKVRRNIAGRRIFERQFVMREDHIGVALPIRMDDGATSNNGPMSRLSNWLGPKLAPAIPLAYPLQRFMTENGGLGAVLAFLSILATPLALYIGGRLSAGAYFWLYCVPRYEKQQGKRVLSDSA</sequence>
<evidence type="ECO:0000313" key="3">
    <source>
        <dbReference type="Proteomes" id="UP001163266"/>
    </source>
</evidence>
<dbReference type="Proteomes" id="UP001163266">
    <property type="component" value="Chromosome"/>
</dbReference>
<feature type="transmembrane region" description="Helical" evidence="1">
    <location>
        <begin position="79"/>
        <end position="98"/>
    </location>
</feature>
<evidence type="ECO:0000313" key="2">
    <source>
        <dbReference type="EMBL" id="UZD54865.1"/>
    </source>
</evidence>
<feature type="transmembrane region" description="Helical" evidence="1">
    <location>
        <begin position="49"/>
        <end position="73"/>
    </location>
</feature>
<keyword evidence="1" id="KW-0472">Membrane</keyword>
<accession>A0ABY6MS75</accession>
<protein>
    <submittedName>
        <fullName evidence="2">Uncharacterized protein</fullName>
    </submittedName>
</protein>
<keyword evidence="3" id="KW-1185">Reference proteome</keyword>
<dbReference type="RefSeq" id="WP_264892529.1">
    <property type="nucleotide sequence ID" value="NZ_CP110257.1"/>
</dbReference>
<proteinExistence type="predicted"/>
<reference evidence="2" key="1">
    <citation type="submission" date="2022-10" db="EMBL/GenBank/DDBJ databases">
        <title>Complete genome sequence of Schlegelella aquatica LMG 23380.</title>
        <authorList>
            <person name="Musilova J."/>
            <person name="Kourilova X."/>
            <person name="Bezdicek M."/>
            <person name="Hermankova K."/>
            <person name="Obruca S."/>
            <person name="Sedlar K."/>
        </authorList>
    </citation>
    <scope>NUCLEOTIDE SEQUENCE</scope>
    <source>
        <strain evidence="2">LMG 23380</strain>
    </source>
</reference>
<keyword evidence="1" id="KW-1133">Transmembrane helix</keyword>
<organism evidence="2 3">
    <name type="scientific">Caldimonas aquatica</name>
    <dbReference type="NCBI Taxonomy" id="376175"/>
    <lineage>
        <taxon>Bacteria</taxon>
        <taxon>Pseudomonadati</taxon>
        <taxon>Pseudomonadota</taxon>
        <taxon>Betaproteobacteria</taxon>
        <taxon>Burkholderiales</taxon>
        <taxon>Sphaerotilaceae</taxon>
        <taxon>Caldimonas</taxon>
    </lineage>
</organism>
<name>A0ABY6MS75_9BURK</name>
<keyword evidence="1" id="KW-0812">Transmembrane</keyword>
<feature type="transmembrane region" description="Helical" evidence="1">
    <location>
        <begin position="172"/>
        <end position="192"/>
    </location>
</feature>
<evidence type="ECO:0000256" key="1">
    <source>
        <dbReference type="SAM" id="Phobius"/>
    </source>
</evidence>
<feature type="transmembrane region" description="Helical" evidence="1">
    <location>
        <begin position="12"/>
        <end position="37"/>
    </location>
</feature>
<gene>
    <name evidence="2" type="ORF">OMP39_14570</name>
</gene>